<dbReference type="AlphaFoldDB" id="A0A0L7AVF9"/>
<evidence type="ECO:0000313" key="3">
    <source>
        <dbReference type="Proteomes" id="UP000037193"/>
    </source>
</evidence>
<dbReference type="PATRIC" id="fig|1365965.3.peg.2034"/>
<sequence>MIADLGSLMTLRRESSRAINAENPTGEPGRGGIAASELGPSRKGSPCLRNIPSGETVTLADIDGPGCIRHIWITVDEKTTDADCFVLRDLVLRFYWDDESEPSVECPLGDFFCCGFGRACLVNSEPVAVVPNRGFNMFFPMPFARHARITLENQHVNTIGAFFYQIDYSLYDDPLPPDTAYFHAQWRRQRLTELGNDYVVLDGVRGSGQYVGTYLALTTLERYWWGEGEFKFYIDGNREYPTICGTGTEDYFGGSWSFAKQVNGKTVEQNYCTPYMGYPYYSAHDELVHNDYHNDDCPPMRGFYRWHIPDPIRFRSDLRVTVQQIGVGHRGFFERQDDVASIAYWYQREPHAAFPTLPDRVYRWPR</sequence>
<proteinExistence type="predicted"/>
<reference evidence="2 3" key="1">
    <citation type="journal article" date="2015" name="Int J Genomics">
        <title>Comparative Genomics Revealed Genetic Diversity and Species/Strain-Level Differences in Carbohydrate Metabolism of Three Probiotic Bifidobacterial Species.</title>
        <authorList>
            <person name="Odamaki T."/>
            <person name="Horigome A."/>
            <person name="Sugahara H."/>
            <person name="Hashikura N."/>
            <person name="Minami J."/>
            <person name="Xiao J.Z."/>
            <person name="Abe F."/>
        </authorList>
    </citation>
    <scope>NUCLEOTIDE SEQUENCE [LARGE SCALE GENOMIC DNA]</scope>
    <source>
        <strain evidence="2 3">MCC 1128</strain>
    </source>
</reference>
<dbReference type="Gene3D" id="2.60.120.1390">
    <property type="match status" value="1"/>
</dbReference>
<dbReference type="Pfam" id="PF11175">
    <property type="entry name" value="DUF2961"/>
    <property type="match status" value="1"/>
</dbReference>
<dbReference type="EMBL" id="AVQD01000016">
    <property type="protein sequence ID" value="KOA39217.1"/>
    <property type="molecule type" value="Genomic_DNA"/>
</dbReference>
<protein>
    <recommendedName>
        <fullName evidence="4">DUF2961 domain-containing protein</fullName>
    </recommendedName>
</protein>
<dbReference type="InterPro" id="IPR021345">
    <property type="entry name" value="DUF2961"/>
</dbReference>
<gene>
    <name evidence="2" type="ORF">BBM1128_10100</name>
</gene>
<feature type="region of interest" description="Disordered" evidence="1">
    <location>
        <begin position="17"/>
        <end position="45"/>
    </location>
</feature>
<dbReference type="RefSeq" id="WP_003833111.1">
    <property type="nucleotide sequence ID" value="NZ_AVQD01000016.1"/>
</dbReference>
<dbReference type="Proteomes" id="UP000037193">
    <property type="component" value="Unassembled WGS sequence"/>
</dbReference>
<evidence type="ECO:0000313" key="2">
    <source>
        <dbReference type="EMBL" id="KOA39217.1"/>
    </source>
</evidence>
<name>A0A0L7AVF9_BIFBR</name>
<evidence type="ECO:0008006" key="4">
    <source>
        <dbReference type="Google" id="ProtNLM"/>
    </source>
</evidence>
<organism evidence="2 3">
    <name type="scientific">Bifidobacterium breve MCC 1128</name>
    <dbReference type="NCBI Taxonomy" id="1365965"/>
    <lineage>
        <taxon>Bacteria</taxon>
        <taxon>Bacillati</taxon>
        <taxon>Actinomycetota</taxon>
        <taxon>Actinomycetes</taxon>
        <taxon>Bifidobacteriales</taxon>
        <taxon>Bifidobacteriaceae</taxon>
        <taxon>Bifidobacterium</taxon>
    </lineage>
</organism>
<comment type="caution">
    <text evidence="2">The sequence shown here is derived from an EMBL/GenBank/DDBJ whole genome shotgun (WGS) entry which is preliminary data.</text>
</comment>
<accession>A0A0L7AVF9</accession>
<evidence type="ECO:0000256" key="1">
    <source>
        <dbReference type="SAM" id="MobiDB-lite"/>
    </source>
</evidence>